<sequence length="541" mass="55518">MNAPHPPGSTALAPARSAGTETAVLSTPGPVDLAWRPPVVDIPHDCVPAPPDTSAPAPLRSAARLIGVDVARGVALLGMMAVHIFDPATDDGNMSLPWILSSGKSAALFAVVAGVGIAFMTGRERRPGGRRLVAAGVSLVVRALLIGAIGLLVGPLVNYDDARVILPFYAVLFVLAIPLLRLSPRALAVLALLAAVFIPVASHLLRGDLPLPPLANPTFAELVADPAAELVRLSLTGVYPALPWVAYLALGMAVGRSRLSSRGVVIRMTFAGLLLAVGAAGASWLAMVQLGGRAALEPVALATMPLEQYTDLMVWGGAGTLPTTSPWWLGVMAPHTTTPVDLLFTMGVSLAVIGLAILLGRVAWAPLAPLAKAGSMTLTLYVAHLLLLGAGFMPENEGLDYAVQVVGFIVFAMLWAKWLGRGPLEAVVWWATRLTRNLVLGRGRGDSAPSGGRPTGTGSRGTASRGAARHGRSGVGDAATGTLSGSVATSAARPLARPPMHARPRKARLAGVPAGVPSAAAPPAAVPFAAGTETRRPTTSG</sequence>
<feature type="transmembrane region" description="Helical" evidence="2">
    <location>
        <begin position="187"/>
        <end position="205"/>
    </location>
</feature>
<feature type="transmembrane region" description="Helical" evidence="2">
    <location>
        <begin position="342"/>
        <end position="364"/>
    </location>
</feature>
<reference evidence="4 5" key="1">
    <citation type="submission" date="2019-07" db="EMBL/GenBank/DDBJ databases">
        <title>Georgenia wutianyii sp. nov. and Georgenia *** sp. nov. isolated from plateau pika (Ochotona curzoniae) in the Qinghai-Tibet plateau of China.</title>
        <authorList>
            <person name="Tian Z."/>
        </authorList>
    </citation>
    <scope>NUCLEOTIDE SEQUENCE [LARGE SCALE GENOMIC DNA]</scope>
    <source>
        <strain evidence="4 5">Z446</strain>
    </source>
</reference>
<feature type="transmembrane region" description="Helical" evidence="2">
    <location>
        <begin position="132"/>
        <end position="156"/>
    </location>
</feature>
<proteinExistence type="predicted"/>
<feature type="transmembrane region" description="Helical" evidence="2">
    <location>
        <begin position="162"/>
        <end position="180"/>
    </location>
</feature>
<dbReference type="InterPro" id="IPR012429">
    <property type="entry name" value="HGSNAT_cat"/>
</dbReference>
<feature type="transmembrane region" description="Helical" evidence="2">
    <location>
        <begin position="97"/>
        <end position="120"/>
    </location>
</feature>
<dbReference type="Pfam" id="PF07786">
    <property type="entry name" value="HGSNAT_cat"/>
    <property type="match status" value="1"/>
</dbReference>
<dbReference type="RefSeq" id="WP_143419599.1">
    <property type="nucleotide sequence ID" value="NZ_VJXR01000070.1"/>
</dbReference>
<keyword evidence="2" id="KW-1133">Transmembrane helix</keyword>
<feature type="transmembrane region" description="Helical" evidence="2">
    <location>
        <begin position="399"/>
        <end position="416"/>
    </location>
</feature>
<evidence type="ECO:0000256" key="1">
    <source>
        <dbReference type="SAM" id="MobiDB-lite"/>
    </source>
</evidence>
<feature type="transmembrane region" description="Helical" evidence="2">
    <location>
        <begin position="376"/>
        <end position="393"/>
    </location>
</feature>
<feature type="region of interest" description="Disordered" evidence="1">
    <location>
        <begin position="441"/>
        <end position="541"/>
    </location>
</feature>
<gene>
    <name evidence="4" type="ORF">FJ693_16720</name>
</gene>
<evidence type="ECO:0000313" key="4">
    <source>
        <dbReference type="EMBL" id="TRW43678.1"/>
    </source>
</evidence>
<protein>
    <submittedName>
        <fullName evidence="4">DUF1624 domain-containing protein</fullName>
    </submittedName>
</protein>
<name>A0A552WLM9_9MICO</name>
<organism evidence="4 5">
    <name type="scientific">Georgenia yuyongxinii</name>
    <dbReference type="NCBI Taxonomy" id="2589797"/>
    <lineage>
        <taxon>Bacteria</taxon>
        <taxon>Bacillati</taxon>
        <taxon>Actinomycetota</taxon>
        <taxon>Actinomycetes</taxon>
        <taxon>Micrococcales</taxon>
        <taxon>Bogoriellaceae</taxon>
        <taxon>Georgenia</taxon>
    </lineage>
</organism>
<dbReference type="EMBL" id="VJXR01000070">
    <property type="protein sequence ID" value="TRW43678.1"/>
    <property type="molecule type" value="Genomic_DNA"/>
</dbReference>
<keyword evidence="2" id="KW-0472">Membrane</keyword>
<comment type="caution">
    <text evidence="4">The sequence shown here is derived from an EMBL/GenBank/DDBJ whole genome shotgun (WGS) entry which is preliminary data.</text>
</comment>
<feature type="domain" description="Heparan-alpha-glucosaminide N-acetyltransferase catalytic" evidence="3">
    <location>
        <begin position="64"/>
        <end position="260"/>
    </location>
</feature>
<dbReference type="Proteomes" id="UP000318693">
    <property type="component" value="Unassembled WGS sequence"/>
</dbReference>
<feature type="region of interest" description="Disordered" evidence="1">
    <location>
        <begin position="1"/>
        <end position="29"/>
    </location>
</feature>
<dbReference type="AlphaFoldDB" id="A0A552WLM9"/>
<evidence type="ECO:0000256" key="2">
    <source>
        <dbReference type="SAM" id="Phobius"/>
    </source>
</evidence>
<feature type="compositionally biased region" description="Low complexity" evidence="1">
    <location>
        <begin position="510"/>
        <end position="531"/>
    </location>
</feature>
<keyword evidence="2" id="KW-0812">Transmembrane</keyword>
<evidence type="ECO:0000313" key="5">
    <source>
        <dbReference type="Proteomes" id="UP000318693"/>
    </source>
</evidence>
<feature type="transmembrane region" description="Helical" evidence="2">
    <location>
        <begin position="264"/>
        <end position="287"/>
    </location>
</feature>
<feature type="transmembrane region" description="Helical" evidence="2">
    <location>
        <begin position="230"/>
        <end position="252"/>
    </location>
</feature>
<evidence type="ECO:0000259" key="3">
    <source>
        <dbReference type="Pfam" id="PF07786"/>
    </source>
</evidence>
<keyword evidence="5" id="KW-1185">Reference proteome</keyword>
<accession>A0A552WLM9</accession>